<proteinExistence type="predicted"/>
<gene>
    <name evidence="4" type="ORF">SHI21_11570</name>
</gene>
<organism evidence="4 5">
    <name type="scientific">Bacteriovorax antarcticus</name>
    <dbReference type="NCBI Taxonomy" id="3088717"/>
    <lineage>
        <taxon>Bacteria</taxon>
        <taxon>Pseudomonadati</taxon>
        <taxon>Bdellovibrionota</taxon>
        <taxon>Bacteriovoracia</taxon>
        <taxon>Bacteriovoracales</taxon>
        <taxon>Bacteriovoracaceae</taxon>
        <taxon>Bacteriovorax</taxon>
    </lineage>
</organism>
<evidence type="ECO:0000313" key="5">
    <source>
        <dbReference type="Proteomes" id="UP001302274"/>
    </source>
</evidence>
<dbReference type="Proteomes" id="UP001302274">
    <property type="component" value="Unassembled WGS sequence"/>
</dbReference>
<dbReference type="Pfam" id="PF00089">
    <property type="entry name" value="Trypsin"/>
    <property type="match status" value="1"/>
</dbReference>
<comment type="caution">
    <text evidence="4">The sequence shown here is derived from an EMBL/GenBank/DDBJ whole genome shotgun (WGS) entry which is preliminary data.</text>
</comment>
<dbReference type="InterPro" id="IPR001254">
    <property type="entry name" value="Trypsin_dom"/>
</dbReference>
<name>A0ABU5VV73_9BACT</name>
<dbReference type="InterPro" id="IPR018114">
    <property type="entry name" value="TRYPSIN_HIS"/>
</dbReference>
<dbReference type="PROSITE" id="PS50240">
    <property type="entry name" value="TRYPSIN_DOM"/>
    <property type="match status" value="1"/>
</dbReference>
<protein>
    <submittedName>
        <fullName evidence="4">S1 family peptidase</fullName>
    </submittedName>
</protein>
<keyword evidence="1" id="KW-1015">Disulfide bond</keyword>
<dbReference type="InterPro" id="IPR001314">
    <property type="entry name" value="Peptidase_S1A"/>
</dbReference>
<dbReference type="SMART" id="SM00020">
    <property type="entry name" value="Tryp_SPc"/>
    <property type="match status" value="1"/>
</dbReference>
<evidence type="ECO:0000313" key="4">
    <source>
        <dbReference type="EMBL" id="MEA9356851.1"/>
    </source>
</evidence>
<dbReference type="RefSeq" id="WP_323576746.1">
    <property type="nucleotide sequence ID" value="NZ_JAYGJQ010000002.1"/>
</dbReference>
<reference evidence="4 5" key="1">
    <citation type="submission" date="2023-11" db="EMBL/GenBank/DDBJ databases">
        <title>A Novel Polar Bacteriovorax (B. antarcticus) Isolated from the Biocrust in Antarctica.</title>
        <authorList>
            <person name="Mun W."/>
            <person name="Choi S.Y."/>
            <person name="Mitchell R.J."/>
        </authorList>
    </citation>
    <scope>NUCLEOTIDE SEQUENCE [LARGE SCALE GENOMIC DNA]</scope>
    <source>
        <strain evidence="4 5">PP10</strain>
    </source>
</reference>
<keyword evidence="5" id="KW-1185">Reference proteome</keyword>
<feature type="signal peptide" evidence="2">
    <location>
        <begin position="1"/>
        <end position="19"/>
    </location>
</feature>
<dbReference type="InterPro" id="IPR009003">
    <property type="entry name" value="Peptidase_S1_PA"/>
</dbReference>
<dbReference type="InterPro" id="IPR043504">
    <property type="entry name" value="Peptidase_S1_PA_chymotrypsin"/>
</dbReference>
<feature type="domain" description="Peptidase S1" evidence="3">
    <location>
        <begin position="13"/>
        <end position="266"/>
    </location>
</feature>
<dbReference type="SUPFAM" id="SSF50494">
    <property type="entry name" value="Trypsin-like serine proteases"/>
    <property type="match status" value="1"/>
</dbReference>
<evidence type="ECO:0000256" key="2">
    <source>
        <dbReference type="SAM" id="SignalP"/>
    </source>
</evidence>
<dbReference type="PROSITE" id="PS51257">
    <property type="entry name" value="PROKAR_LIPOPROTEIN"/>
    <property type="match status" value="1"/>
</dbReference>
<dbReference type="PROSITE" id="PS00134">
    <property type="entry name" value="TRYPSIN_HIS"/>
    <property type="match status" value="1"/>
</dbReference>
<dbReference type="EMBL" id="JAYGJQ010000002">
    <property type="protein sequence ID" value="MEA9356851.1"/>
    <property type="molecule type" value="Genomic_DNA"/>
</dbReference>
<accession>A0ABU5VV73</accession>
<evidence type="ECO:0000259" key="3">
    <source>
        <dbReference type="PROSITE" id="PS50240"/>
    </source>
</evidence>
<dbReference type="Gene3D" id="2.40.10.10">
    <property type="entry name" value="Trypsin-like serine proteases"/>
    <property type="match status" value="1"/>
</dbReference>
<keyword evidence="2" id="KW-0732">Signal</keyword>
<dbReference type="PRINTS" id="PR00722">
    <property type="entry name" value="CHYMOTRYPSIN"/>
</dbReference>
<sequence length="280" mass="30384">MKTYLILLLLLIISCGKVATDNKGTTTSALRPAIRVSSEDTVFQSSLALTSAFNDNIHCSAILISENLVLTAAHCVSQWTSDKVLLKSKRTVDTFTSVSFGTYEKNKTDSIMASSVVVYPTKTKEEATLYDIALIKLSRKAPVGFQSVAILDSNYDIKENTELIVAGHGEIKQLKSNSSATDLGKAVGTIYKARVPYLSRNETMFLTIKDTGSFGAYHGEAGGSVYLKNNNELLLVGSVTGRSDGETQAMNTYVSAFKKFILDSANQMHATPPIFKIPND</sequence>
<feature type="chain" id="PRO_5046040782" evidence="2">
    <location>
        <begin position="20"/>
        <end position="280"/>
    </location>
</feature>
<evidence type="ECO:0000256" key="1">
    <source>
        <dbReference type="ARBA" id="ARBA00023157"/>
    </source>
</evidence>
<dbReference type="PANTHER" id="PTHR24253">
    <property type="entry name" value="TRANSMEMBRANE PROTEASE SERINE"/>
    <property type="match status" value="1"/>
</dbReference>